<dbReference type="Pfam" id="PF00069">
    <property type="entry name" value="Pkinase"/>
    <property type="match status" value="1"/>
</dbReference>
<dbReference type="InterPro" id="IPR011009">
    <property type="entry name" value="Kinase-like_dom_sf"/>
</dbReference>
<dbReference type="InterPro" id="IPR000719">
    <property type="entry name" value="Prot_kinase_dom"/>
</dbReference>
<evidence type="ECO:0000313" key="7">
    <source>
        <dbReference type="Proteomes" id="UP000030645"/>
    </source>
</evidence>
<dbReference type="EMBL" id="KE346271">
    <property type="protein sequence ID" value="EXC31841.1"/>
    <property type="molecule type" value="Genomic_DNA"/>
</dbReference>
<keyword evidence="7" id="KW-1185">Reference proteome</keyword>
<organism evidence="6 7">
    <name type="scientific">Morus notabilis</name>
    <dbReference type="NCBI Taxonomy" id="981085"/>
    <lineage>
        <taxon>Eukaryota</taxon>
        <taxon>Viridiplantae</taxon>
        <taxon>Streptophyta</taxon>
        <taxon>Embryophyta</taxon>
        <taxon>Tracheophyta</taxon>
        <taxon>Spermatophyta</taxon>
        <taxon>Magnoliopsida</taxon>
        <taxon>eudicotyledons</taxon>
        <taxon>Gunneridae</taxon>
        <taxon>Pentapetalae</taxon>
        <taxon>rosids</taxon>
        <taxon>fabids</taxon>
        <taxon>Rosales</taxon>
        <taxon>Moraceae</taxon>
        <taxon>Moreae</taxon>
        <taxon>Morus</taxon>
    </lineage>
</organism>
<evidence type="ECO:0000256" key="4">
    <source>
        <dbReference type="SAM" id="Phobius"/>
    </source>
</evidence>
<dbReference type="PANTHER" id="PTHR47989">
    <property type="entry name" value="OS01G0750732 PROTEIN"/>
    <property type="match status" value="1"/>
</dbReference>
<keyword evidence="6" id="KW-0418">Kinase</keyword>
<dbReference type="GO" id="GO:0005524">
    <property type="term" value="F:ATP binding"/>
    <property type="evidence" value="ECO:0007669"/>
    <property type="project" value="UniProtKB-KW"/>
</dbReference>
<dbReference type="STRING" id="981085.W9S968"/>
<proteinExistence type="predicted"/>
<dbReference type="SUPFAM" id="SSF56112">
    <property type="entry name" value="Protein kinase-like (PK-like)"/>
    <property type="match status" value="1"/>
</dbReference>
<dbReference type="SMART" id="SM00220">
    <property type="entry name" value="S_TKc"/>
    <property type="match status" value="1"/>
</dbReference>
<keyword evidence="4" id="KW-1133">Transmembrane helix</keyword>
<evidence type="ECO:0000256" key="3">
    <source>
        <dbReference type="ARBA" id="ARBA00022840"/>
    </source>
</evidence>
<feature type="domain" description="Protein kinase" evidence="5">
    <location>
        <begin position="1"/>
        <end position="146"/>
    </location>
</feature>
<keyword evidence="3" id="KW-0067">ATP-binding</keyword>
<dbReference type="Gene3D" id="1.10.510.10">
    <property type="entry name" value="Transferase(Phosphotransferase) domain 1"/>
    <property type="match status" value="1"/>
</dbReference>
<accession>W9S968</accession>
<dbReference type="PANTHER" id="PTHR47989:SF62">
    <property type="entry name" value="OS05G0423500 PROTEIN"/>
    <property type="match status" value="1"/>
</dbReference>
<keyword evidence="4" id="KW-0812">Transmembrane</keyword>
<keyword evidence="4" id="KW-0472">Membrane</keyword>
<sequence length="146" mass="16405">MTVPVEGYYRIIVCELMRNGSLYDHIFGLGGKKLSWSARKKIALGMARGLAYLHYRIRREVKASNILIDESFKPKLTDFGLAKFTQEGRSYLSTKVAGTLGYVAPEYGLYGQLSERSDVYSYGVVLIIIIIIILVLVHIVCKHACI</sequence>
<dbReference type="GO" id="GO:0004674">
    <property type="term" value="F:protein serine/threonine kinase activity"/>
    <property type="evidence" value="ECO:0007669"/>
    <property type="project" value="UniProtKB-KW"/>
</dbReference>
<reference evidence="7" key="1">
    <citation type="submission" date="2013-01" db="EMBL/GenBank/DDBJ databases">
        <title>Draft Genome Sequence of a Mulberry Tree, Morus notabilis C.K. Schneid.</title>
        <authorList>
            <person name="He N."/>
            <person name="Zhao S."/>
        </authorList>
    </citation>
    <scope>NUCLEOTIDE SEQUENCE</scope>
</reference>
<feature type="transmembrane region" description="Helical" evidence="4">
    <location>
        <begin position="119"/>
        <end position="141"/>
    </location>
</feature>
<evidence type="ECO:0000256" key="1">
    <source>
        <dbReference type="ARBA" id="ARBA00022527"/>
    </source>
</evidence>
<dbReference type="AlphaFoldDB" id="W9S968"/>
<keyword evidence="1" id="KW-0723">Serine/threonine-protein kinase</keyword>
<evidence type="ECO:0000259" key="5">
    <source>
        <dbReference type="PROSITE" id="PS50011"/>
    </source>
</evidence>
<keyword evidence="2" id="KW-0547">Nucleotide-binding</keyword>
<protein>
    <submittedName>
        <fullName evidence="6">Putative LRR receptor-like serine/threonine-protein kinase RKF3</fullName>
    </submittedName>
</protein>
<dbReference type="eggNOG" id="KOG1187">
    <property type="taxonomic scope" value="Eukaryota"/>
</dbReference>
<evidence type="ECO:0000313" key="6">
    <source>
        <dbReference type="EMBL" id="EXC31841.1"/>
    </source>
</evidence>
<dbReference type="Proteomes" id="UP000030645">
    <property type="component" value="Unassembled WGS sequence"/>
</dbReference>
<dbReference type="PROSITE" id="PS50011">
    <property type="entry name" value="PROTEIN_KINASE_DOM"/>
    <property type="match status" value="1"/>
</dbReference>
<evidence type="ECO:0000256" key="2">
    <source>
        <dbReference type="ARBA" id="ARBA00022741"/>
    </source>
</evidence>
<keyword evidence="6" id="KW-0808">Transferase</keyword>
<name>W9S968_9ROSA</name>
<gene>
    <name evidence="6" type="ORF">L484_020669</name>
</gene>
<keyword evidence="6" id="KW-0675">Receptor</keyword>